<proteinExistence type="inferred from homology"/>
<keyword evidence="1" id="KW-0479">Metal-binding</keyword>
<dbReference type="InterPro" id="IPR005123">
    <property type="entry name" value="Oxoglu/Fe-dep_dioxygenase_dom"/>
</dbReference>
<comment type="similarity">
    <text evidence="1">Belongs to the iron/ascorbate-dependent oxidoreductase family.</text>
</comment>
<dbReference type="OrthoDB" id="288590at2759"/>
<dbReference type="GO" id="GO:0046872">
    <property type="term" value="F:metal ion binding"/>
    <property type="evidence" value="ECO:0007669"/>
    <property type="project" value="UniProtKB-KW"/>
</dbReference>
<dbReference type="InterPro" id="IPR027443">
    <property type="entry name" value="IPNS-like_sf"/>
</dbReference>
<evidence type="ECO:0000313" key="4">
    <source>
        <dbReference type="Proteomes" id="UP000279236"/>
    </source>
</evidence>
<dbReference type="Pfam" id="PF14226">
    <property type="entry name" value="DIOX_N"/>
    <property type="match status" value="1"/>
</dbReference>
<dbReference type="EMBL" id="RSCE01000006">
    <property type="protein sequence ID" value="RSH82020.1"/>
    <property type="molecule type" value="Genomic_DNA"/>
</dbReference>
<keyword evidence="1" id="KW-0408">Iron</keyword>
<dbReference type="STRING" id="105984.A0A427XT54"/>
<evidence type="ECO:0000313" key="3">
    <source>
        <dbReference type="EMBL" id="RSH82020.1"/>
    </source>
</evidence>
<evidence type="ECO:0000259" key="2">
    <source>
        <dbReference type="PROSITE" id="PS51471"/>
    </source>
</evidence>
<evidence type="ECO:0000256" key="1">
    <source>
        <dbReference type="RuleBase" id="RU003682"/>
    </source>
</evidence>
<sequence length="347" mass="38842">MPDITAFDRSAVGTMSADKLPIVDIGAYLSGTATAKDRKASSDAIDKACREYGFFYVTGHGIDPEYLESLLKLGHEFFEQPEEVKDSIHIFKSMDGVRGYQKIGENVTYGKRDQQEALDIYPEPEHPTKDQLNGSQLWPSEADMPGFKATMLEYTEKMTKVGQAFMRAMADALGHEDTFAELQKDNYWVLRVIGYPPLPESFDAEQGVSCGAHTDYGCLTFLLADDFPGSLQVESKDGSWIAADPIPGAFVVNIGDIVDALTSHGYKSTYHRVIHRGTRYRVSIPFFFEPPRDWLVEPLRGLVPEGHTGVPPFKYFDHLKSMIYRHFVGADQQLPDKPNANELTQRG</sequence>
<protein>
    <recommendedName>
        <fullName evidence="2">Fe2OG dioxygenase domain-containing protein</fullName>
    </recommendedName>
</protein>
<dbReference type="Gene3D" id="2.60.120.330">
    <property type="entry name" value="B-lactam Antibiotic, Isopenicillin N Synthase, Chain"/>
    <property type="match status" value="1"/>
</dbReference>
<dbReference type="InterPro" id="IPR044861">
    <property type="entry name" value="IPNS-like_FE2OG_OXY"/>
</dbReference>
<dbReference type="PROSITE" id="PS51471">
    <property type="entry name" value="FE2OG_OXY"/>
    <property type="match status" value="1"/>
</dbReference>
<dbReference type="PRINTS" id="PR00682">
    <property type="entry name" value="IPNSYNTHASE"/>
</dbReference>
<dbReference type="RefSeq" id="XP_028476475.1">
    <property type="nucleotide sequence ID" value="XM_028623542.1"/>
</dbReference>
<feature type="domain" description="Fe2OG dioxygenase" evidence="2">
    <location>
        <begin position="185"/>
        <end position="290"/>
    </location>
</feature>
<keyword evidence="4" id="KW-1185">Reference proteome</keyword>
<dbReference type="InterPro" id="IPR050231">
    <property type="entry name" value="Iron_ascorbate_oxido_reductase"/>
</dbReference>
<reference evidence="3 4" key="1">
    <citation type="submission" date="2018-11" db="EMBL/GenBank/DDBJ databases">
        <title>Genome sequence of Apiotrichum porosum DSM 27194.</title>
        <authorList>
            <person name="Aliyu H."/>
            <person name="Gorte O."/>
            <person name="Ochsenreither K."/>
        </authorList>
    </citation>
    <scope>NUCLEOTIDE SEQUENCE [LARGE SCALE GENOMIC DNA]</scope>
    <source>
        <strain evidence="3 4">DSM 27194</strain>
    </source>
</reference>
<keyword evidence="1" id="KW-0560">Oxidoreductase</keyword>
<dbReference type="Proteomes" id="UP000279236">
    <property type="component" value="Unassembled WGS sequence"/>
</dbReference>
<accession>A0A427XT54</accession>
<comment type="caution">
    <text evidence="3">The sequence shown here is derived from an EMBL/GenBank/DDBJ whole genome shotgun (WGS) entry which is preliminary data.</text>
</comment>
<dbReference type="GO" id="GO:0016491">
    <property type="term" value="F:oxidoreductase activity"/>
    <property type="evidence" value="ECO:0007669"/>
    <property type="project" value="UniProtKB-KW"/>
</dbReference>
<dbReference type="AlphaFoldDB" id="A0A427XT54"/>
<name>A0A427XT54_9TREE</name>
<organism evidence="3 4">
    <name type="scientific">Apiotrichum porosum</name>
    <dbReference type="NCBI Taxonomy" id="105984"/>
    <lineage>
        <taxon>Eukaryota</taxon>
        <taxon>Fungi</taxon>
        <taxon>Dikarya</taxon>
        <taxon>Basidiomycota</taxon>
        <taxon>Agaricomycotina</taxon>
        <taxon>Tremellomycetes</taxon>
        <taxon>Trichosporonales</taxon>
        <taxon>Trichosporonaceae</taxon>
        <taxon>Apiotrichum</taxon>
    </lineage>
</organism>
<gene>
    <name evidence="3" type="ORF">EHS24_008224</name>
</gene>
<dbReference type="GeneID" id="39592767"/>
<dbReference type="SUPFAM" id="SSF51197">
    <property type="entry name" value="Clavaminate synthase-like"/>
    <property type="match status" value="1"/>
</dbReference>
<dbReference type="Pfam" id="PF03171">
    <property type="entry name" value="2OG-FeII_Oxy"/>
    <property type="match status" value="1"/>
</dbReference>
<dbReference type="InterPro" id="IPR026992">
    <property type="entry name" value="DIOX_N"/>
</dbReference>
<dbReference type="PANTHER" id="PTHR47990">
    <property type="entry name" value="2-OXOGLUTARATE (2OG) AND FE(II)-DEPENDENT OXYGENASE SUPERFAMILY PROTEIN-RELATED"/>
    <property type="match status" value="1"/>
</dbReference>